<evidence type="ECO:0000313" key="4">
    <source>
        <dbReference type="EMBL" id="TGX52543.1"/>
    </source>
</evidence>
<feature type="compositionally biased region" description="Polar residues" evidence="2">
    <location>
        <begin position="504"/>
        <end position="521"/>
    </location>
</feature>
<comment type="caution">
    <text evidence="4">The sequence shown here is derived from an EMBL/GenBank/DDBJ whole genome shotgun (WGS) entry which is preliminary data.</text>
</comment>
<accession>A0A4S1X9Z9</accession>
<proteinExistence type="predicted"/>
<feature type="region of interest" description="Disordered" evidence="2">
    <location>
        <begin position="1968"/>
        <end position="1987"/>
    </location>
</feature>
<feature type="compositionally biased region" description="Low complexity" evidence="2">
    <location>
        <begin position="160"/>
        <end position="169"/>
    </location>
</feature>
<keyword evidence="3" id="KW-0812">Transmembrane</keyword>
<feature type="region of interest" description="Disordered" evidence="2">
    <location>
        <begin position="504"/>
        <end position="524"/>
    </location>
</feature>
<feature type="compositionally biased region" description="Basic and acidic residues" evidence="2">
    <location>
        <begin position="1719"/>
        <end position="1730"/>
    </location>
</feature>
<feature type="compositionally biased region" description="Basic and acidic residues" evidence="2">
    <location>
        <begin position="1059"/>
        <end position="1076"/>
    </location>
</feature>
<feature type="transmembrane region" description="Helical" evidence="3">
    <location>
        <begin position="1397"/>
        <end position="1418"/>
    </location>
</feature>
<keyword evidence="5" id="KW-1185">Reference proteome</keyword>
<feature type="coiled-coil region" evidence="1">
    <location>
        <begin position="272"/>
        <end position="299"/>
    </location>
</feature>
<evidence type="ECO:0000256" key="1">
    <source>
        <dbReference type="SAM" id="Coils"/>
    </source>
</evidence>
<feature type="region of interest" description="Disordered" evidence="2">
    <location>
        <begin position="1"/>
        <end position="44"/>
    </location>
</feature>
<evidence type="ECO:0000256" key="3">
    <source>
        <dbReference type="SAM" id="Phobius"/>
    </source>
</evidence>
<feature type="region of interest" description="Disordered" evidence="2">
    <location>
        <begin position="1654"/>
        <end position="1733"/>
    </location>
</feature>
<feature type="region of interest" description="Disordered" evidence="2">
    <location>
        <begin position="202"/>
        <end position="221"/>
    </location>
</feature>
<keyword evidence="1" id="KW-0175">Coiled coil</keyword>
<organism evidence="4 5">
    <name type="scientific">Sphingomonas gei</name>
    <dbReference type="NCBI Taxonomy" id="1395960"/>
    <lineage>
        <taxon>Bacteria</taxon>
        <taxon>Pseudomonadati</taxon>
        <taxon>Pseudomonadota</taxon>
        <taxon>Alphaproteobacteria</taxon>
        <taxon>Sphingomonadales</taxon>
        <taxon>Sphingomonadaceae</taxon>
        <taxon>Sphingomonas</taxon>
    </lineage>
</organism>
<feature type="region of interest" description="Disordered" evidence="2">
    <location>
        <begin position="93"/>
        <end position="180"/>
    </location>
</feature>
<feature type="compositionally biased region" description="Low complexity" evidence="2">
    <location>
        <begin position="93"/>
        <end position="140"/>
    </location>
</feature>
<name>A0A4S1X9Z9_9SPHN</name>
<feature type="region of interest" description="Disordered" evidence="2">
    <location>
        <begin position="1057"/>
        <end position="1107"/>
    </location>
</feature>
<feature type="non-terminal residue" evidence="4">
    <location>
        <position position="1"/>
    </location>
</feature>
<feature type="compositionally biased region" description="Pro residues" evidence="2">
    <location>
        <begin position="701"/>
        <end position="712"/>
    </location>
</feature>
<feature type="compositionally biased region" description="Acidic residues" evidence="2">
    <location>
        <begin position="1077"/>
        <end position="1086"/>
    </location>
</feature>
<gene>
    <name evidence="4" type="ORF">E5A73_12865</name>
</gene>
<sequence>RVPHRLDAMPSARSTPEERRAARDARAAAARSTSPAMRDGPMSSPAYVDPASSALTSYSAMVCSADDLVSVAPPPAPLMSSVAATPIVMPPTGTRPAAPAAPRTVGGAGSTSAPAAPADGAAADGATVAVPASGGPAAAPGGPGGTAPAHGGGGGGAAVAGGRRAGAAAHEPRAEPPFVPLPIPQPANDQVQIGRQPLDRTATPAPLAMPHGLSVVPDGGTKDMSPAVRRYPIAFEEAAAAAARSYDEVVAAGRNEHERLRSLYADLQADAQRQLDDSLDKLRDTLADARSDLDQAESDAVFRLGLQADNARAMIRVAARRAMGTVAARRAAIQARMTAAREASQAVEVTLGDYLTAVDVAGAAASAAFSGLQADPSLGHAPNTAADYEDQSPQMQAAENEDIDVAIPVRAGNRATAFTDGTSVFADNLNTAHNNFMNAATQAFQPFQSYVDRLGQAPAQIARMRDNAVKQVDTTERNSADGVRRSRNSIEIGLVDRHHRSREQIVSQTTRAAEAQRTSTARAGDSQWKGYTSLASGQGAAILALHEQIAAQRAQPPDNFARFVIDSGERTRRLQREAVDARLGQSSGAAERMRRQFATRGAQIAAGADKGMAQLNSQLRESARGSGAQMSAQIIALDQSLRRMADPVAQSIDNFPIPAKAELDTMENALWSALRDAQAQAVAAYMGTPGPGSTGEANASTPPPASTSPQPPAGTGSSPKEFVDLSDDYSAAPESEQQIFDLTRSISDSVVGDVTRRGNGLMTQMTLLGQNPEQTLDLVRGLTYRRGQAVIKYYNEVRPGNLWDDVATYMSFGNLVTGVNSRLYSGDAVYNYLLGNRAAGALAEIQAATEWTNNADQVQAAMTSLSPADMAAMRGLPGATEIMNSVEEDLEGADRRMFQLLRTADENNAADCVAAARAVRAEAAVTTALDENATRGGDNAFDAMERFARQAGTSRLEGARDFNLTATGEFESAEAGEARRRAAWANTVSRLGNDGAVRADGAAGGEAWLRELASRERTYSDGDYLYTASLRTEQVDLLTTLARTGAGTADTRAMQLAVEDSRPGGADRERVERALDDPELNDDMGNPDDPNSRMSHPRDPAAEPSRLERAQAREAEMYRVWDRYRNGGRDTGRPLTEIRADLGGRLRRGASDEREGRLIESQVTRGLTDPSVAALAFEHAVDRWGTDEGLLRSTFGRMSRDQIQAAVAEYDRTHSPGLYERLGLFEHSDDYFTELSGDDRIEMQVLAMGQPRNPRERAEVSRMTSRLQLDNAGWAGQLLAREEYRRLEASHNRLMRVMGVSEGDAAHVSDFDARGNLRFRNREGVMVRAGRFDERGNFAPAEGDSVVGFGALMATNQSNAQAYRTATDNIANAITTALVVAAAVLSTALTGGAAASFWIPVLTTLGAGVLGMAASWAIKGGRYGYEDAGRDFGLAVVQAATAGLASALTIARTGGMGLLRGAMTSRMVSTAGLRAVTLGEEVLIGGAAGALGGAGNAAFDDRAWDRGEWLSNIGRGVERGFGGGVVSSLATGLTSRAISLGTGGLGRLSGTREALGRGRVGEVATRMGSMRAHAWSNNFGTRLISRTLGGAIGNAGSRAYEIDYDRHAGRYEGTRAQAADEIWGAAAQGGIQSFLEGTFEHAADSSARLQRWRENGMPEPGMPGGRPPPRAPPEEAGVHPPSRAPPEDEAGVRPPSRAPPEEQQGAPARRRGAAPEEELAVRTMDDDGKAPRRAVAANDNPLVATHVLIDLSTADPNLIGRVTEGTVIVHPDPTNYAGAEANFRRLLAADPTREAAIYHNPDTNEYVVIQGGPRAVTAIRPDGEMTGVGAQGRMVGQGGLVRGQRPWILQEHFHPNRPGESGTRLSRRMPSALGGDMQVVLVESEIMGFGARSSRIHFDDNGTPNFTDFGVSPGHPKGPLWVNYPDPATGLRVTEHFATLGDYHRAMVKLTGDDVRAAAGGTAVRTADHDALDPAGSRRALERGSTETALTDADRPVIRALGEQLGLNDQQRMHLAGLRAAGSTDSEIAHAGTRLDAAETQSRRMVRDLGLVGEPDSMARLHLVMNDLSLSEPIRQLLADTVIAATREHMIAMGTLAHDEPLILLLHGAPGVTPGSGSDTRGALIRQHGIQYSHIQGGSSDDFARAFYTTTRVEAAEAYAVKRSRAHMDPPRGEVFPFVLRGRDFGPTVDVTPGGAHRALWERYVVEHFNEFGDPRMMPGGPGYDFTRRQQAFGVMDASANRGVVFEGFLQHLAAQTGRPELAAPHLVLGELGGPFTTGTGSGNQQAIRSQRIMDIMNAQLGFRRTGADAVDEAGTLAVRTADEVPVATKPLTDTPSAEETALVHAAVTPEAVVPAPSPPPLIPGSPEQLAQNPLHIADTPQGRARQAIERAIAMTPIPEVQEKLRGLFNAMEPQHGLIVEYLSARTQAERQQILQRERRALRDVRGGASQFENLTRRLTFLGEFVGAPFRATVEHLAELHEIGLPTVPGLTPAAEARLQRFMLESPLILHLVRTEGHLVGPLLANFRKATAVEFESHIEQRLRKTGLDPQARARLGEIFPWLVGGVARSGLRQDLTGVARGTTEMLGYDPGDRHGSGDLPIGPHVDLLDPRHPPIQPTEQLELGTRVIHPVYGEGTVVAVTHGLAEVKFTSSNPSKAIPTFVPLEFGTLFRLRDPMTGGELPIIPVRVDGELQSEFQRLRDYRAEQGVGPYVGNNGDTGTVAVARIGDEHFAGTNSTMKLRDGPTMTSADRAAMLAVLQHLGLASTDPADSNKRQHFSHAEFEALYLAHRELGTFPDVVELFVDRATCDSCKGNLDAVAAYFGIKELRVYHYEQQRGWGPDIYRARRR</sequence>
<feature type="compositionally biased region" description="Gly residues" evidence="2">
    <location>
        <begin position="141"/>
        <end position="159"/>
    </location>
</feature>
<reference evidence="4 5" key="1">
    <citation type="submission" date="2019-04" db="EMBL/GenBank/DDBJ databases">
        <title>Sphingomonas psychrotolerans sp. nov., isolated from soil in the Tianshan Mountains, Xinjiang, China.</title>
        <authorList>
            <person name="Luo Y."/>
            <person name="Sheng H."/>
        </authorList>
    </citation>
    <scope>NUCLEOTIDE SEQUENCE [LARGE SCALE GENOMIC DNA]</scope>
    <source>
        <strain evidence="4 5">ZFGT-11</strain>
    </source>
</reference>
<feature type="compositionally biased region" description="Basic and acidic residues" evidence="2">
    <location>
        <begin position="15"/>
        <end position="26"/>
    </location>
</feature>
<evidence type="ECO:0000256" key="2">
    <source>
        <dbReference type="SAM" id="MobiDB-lite"/>
    </source>
</evidence>
<keyword evidence="3" id="KW-0472">Membrane</keyword>
<evidence type="ECO:0000313" key="5">
    <source>
        <dbReference type="Proteomes" id="UP000306147"/>
    </source>
</evidence>
<feature type="region of interest" description="Disordered" evidence="2">
    <location>
        <begin position="685"/>
        <end position="725"/>
    </location>
</feature>
<keyword evidence="3" id="KW-1133">Transmembrane helix</keyword>
<protein>
    <submittedName>
        <fullName evidence="4">Uncharacterized protein</fullName>
    </submittedName>
</protein>
<dbReference type="Proteomes" id="UP000306147">
    <property type="component" value="Unassembled WGS sequence"/>
</dbReference>
<dbReference type="EMBL" id="SRXT01000005">
    <property type="protein sequence ID" value="TGX52543.1"/>
    <property type="molecule type" value="Genomic_DNA"/>
</dbReference>
<feature type="compositionally biased region" description="Basic and acidic residues" evidence="2">
    <location>
        <begin position="1096"/>
        <end position="1107"/>
    </location>
</feature>